<dbReference type="InterPro" id="IPR019405">
    <property type="entry name" value="Lactonase_7-beta_prop"/>
</dbReference>
<dbReference type="GO" id="GO:0017057">
    <property type="term" value="F:6-phosphogluconolactonase activity"/>
    <property type="evidence" value="ECO:0007669"/>
    <property type="project" value="TreeGrafter"/>
</dbReference>
<evidence type="ECO:0008006" key="4">
    <source>
        <dbReference type="Google" id="ProtNLM"/>
    </source>
</evidence>
<gene>
    <name evidence="2" type="ORF">C5L23_000467</name>
</gene>
<dbReference type="InterPro" id="IPR050282">
    <property type="entry name" value="Cycloisomerase_2"/>
</dbReference>
<dbReference type="EMBL" id="PUFI01000014">
    <property type="protein sequence ID" value="TDG68161.1"/>
    <property type="molecule type" value="Genomic_DNA"/>
</dbReference>
<dbReference type="STRING" id="907931.GCA_000165675_00860"/>
<comment type="similarity">
    <text evidence="1">Belongs to the cycloisomerase 2 family.</text>
</comment>
<name>A0A4R5N8M5_9LACO</name>
<organism evidence="2 3">
    <name type="scientific">Leuconostoc fallax</name>
    <dbReference type="NCBI Taxonomy" id="1251"/>
    <lineage>
        <taxon>Bacteria</taxon>
        <taxon>Bacillati</taxon>
        <taxon>Bacillota</taxon>
        <taxon>Bacilli</taxon>
        <taxon>Lactobacillales</taxon>
        <taxon>Lactobacillaceae</taxon>
        <taxon>Leuconostoc</taxon>
    </lineage>
</organism>
<dbReference type="PANTHER" id="PTHR30344:SF1">
    <property type="entry name" value="6-PHOSPHOGLUCONOLACTONASE"/>
    <property type="match status" value="1"/>
</dbReference>
<dbReference type="Proteomes" id="UP000295681">
    <property type="component" value="Unassembled WGS sequence"/>
</dbReference>
<proteinExistence type="inferred from homology"/>
<dbReference type="PANTHER" id="PTHR30344">
    <property type="entry name" value="6-PHOSPHOGLUCONOLACTONASE-RELATED"/>
    <property type="match status" value="1"/>
</dbReference>
<protein>
    <recommendedName>
        <fullName evidence="4">6-phosphogluconolactonase</fullName>
    </recommendedName>
</protein>
<dbReference type="GO" id="GO:0005829">
    <property type="term" value="C:cytosol"/>
    <property type="evidence" value="ECO:0007669"/>
    <property type="project" value="TreeGrafter"/>
</dbReference>
<dbReference type="RefSeq" id="WP_010007666.1">
    <property type="nucleotide sequence ID" value="NZ_JAGYGP010000001.1"/>
</dbReference>
<keyword evidence="3" id="KW-1185">Reference proteome</keyword>
<accession>A0A4R5N8M5</accession>
<evidence type="ECO:0000313" key="2">
    <source>
        <dbReference type="EMBL" id="TDG68161.1"/>
    </source>
</evidence>
<dbReference type="InterPro" id="IPR011048">
    <property type="entry name" value="Haem_d1_sf"/>
</dbReference>
<dbReference type="SUPFAM" id="SSF51004">
    <property type="entry name" value="C-terminal (heme d1) domain of cytochrome cd1-nitrite reductase"/>
    <property type="match status" value="1"/>
</dbReference>
<dbReference type="InterPro" id="IPR015943">
    <property type="entry name" value="WD40/YVTN_repeat-like_dom_sf"/>
</dbReference>
<comment type="caution">
    <text evidence="2">The sequence shown here is derived from an EMBL/GenBank/DDBJ whole genome shotgun (WGS) entry which is preliminary data.</text>
</comment>
<sequence length="343" mass="38359">MTTHKILFGTYTKRISKGIYEAELNTETKQLTNPQFIGSLTNPTYFALSQANKLYAVENRDGQGGVVTMDNSARPLQELEVHLSEGSAPAYIGVDEARQLVYAGYYHRGSVEVYRIDANGKLTLSDTFQNEGSGPRPEQGSAHVHFSHLTPDNRLVVVDLGTDEVITFDVSDDGQLTEIARYRTDEGFGPRHIRFSPDGHYAYLLGELSSLLSVLKYDQETGQFEHVMTASTIPNDWTEHNGCAALRISKDGRFIYASNRGHNSVAVFEISNQGAEIKRVQLISTEGDFPRDMNWDANEQFLIVPNQNTDNVSLFERNAQDGQLTLLQKDFAIPESVRVIFEN</sequence>
<evidence type="ECO:0000313" key="3">
    <source>
        <dbReference type="Proteomes" id="UP000295681"/>
    </source>
</evidence>
<dbReference type="Gene3D" id="2.130.10.10">
    <property type="entry name" value="YVTN repeat-like/Quinoprotein amine dehydrogenase"/>
    <property type="match status" value="1"/>
</dbReference>
<dbReference type="AlphaFoldDB" id="A0A4R5N8M5"/>
<evidence type="ECO:0000256" key="1">
    <source>
        <dbReference type="ARBA" id="ARBA00005564"/>
    </source>
</evidence>
<reference evidence="2 3" key="1">
    <citation type="journal article" date="2019" name="Appl. Microbiol. Biotechnol.">
        <title>Uncovering carbohydrate metabolism through a genotype-phenotype association study of 56 lactic acid bacteria genomes.</title>
        <authorList>
            <person name="Buron-Moles G."/>
            <person name="Chailyan A."/>
            <person name="Dolejs I."/>
            <person name="Forster J."/>
            <person name="Miks M.H."/>
        </authorList>
    </citation>
    <scope>NUCLEOTIDE SEQUENCE [LARGE SCALE GENOMIC DNA]</scope>
    <source>
        <strain evidence="2 3">ATCC 700006</strain>
    </source>
</reference>
<dbReference type="Pfam" id="PF10282">
    <property type="entry name" value="Lactonase"/>
    <property type="match status" value="1"/>
</dbReference>